<dbReference type="InterPro" id="IPR036388">
    <property type="entry name" value="WH-like_DNA-bd_sf"/>
</dbReference>
<reference evidence="2 3" key="1">
    <citation type="submission" date="2019-06" db="EMBL/GenBank/DDBJ databases">
        <title>Saccharibacillus brassicae sp. nov., an endophytic bacterium isolated from Chinese cabbage seeds (Brassica pekinensis).</title>
        <authorList>
            <person name="Jiang L."/>
            <person name="Lee J."/>
            <person name="Kim S.W."/>
        </authorList>
    </citation>
    <scope>NUCLEOTIDE SEQUENCE [LARGE SCALE GENOMIC DNA]</scope>
    <source>
        <strain evidence="3">KCTC 43072 / ATSA2</strain>
    </source>
</reference>
<keyword evidence="3" id="KW-1185">Reference proteome</keyword>
<evidence type="ECO:0000313" key="3">
    <source>
        <dbReference type="Proteomes" id="UP000316968"/>
    </source>
</evidence>
<dbReference type="AlphaFoldDB" id="A0A4Y6V4G2"/>
<dbReference type="KEGG" id="saca:FFV09_22935"/>
<name>A0A4Y6V4G2_SACBS</name>
<dbReference type="OrthoDB" id="2083683at2"/>
<dbReference type="InterPro" id="IPR013249">
    <property type="entry name" value="RNA_pol_sigma70_r4_t2"/>
</dbReference>
<proteinExistence type="predicted"/>
<dbReference type="Pfam" id="PF08281">
    <property type="entry name" value="Sigma70_r4_2"/>
    <property type="match status" value="1"/>
</dbReference>
<dbReference type="RefSeq" id="WP_141450003.1">
    <property type="nucleotide sequence ID" value="NZ_CP041217.1"/>
</dbReference>
<dbReference type="InterPro" id="IPR013324">
    <property type="entry name" value="RNA_pol_sigma_r3/r4-like"/>
</dbReference>
<dbReference type="GO" id="GO:0016987">
    <property type="term" value="F:sigma factor activity"/>
    <property type="evidence" value="ECO:0007669"/>
    <property type="project" value="InterPro"/>
</dbReference>
<feature type="domain" description="RNA polymerase sigma factor 70 region 4 type 2" evidence="1">
    <location>
        <begin position="139"/>
        <end position="190"/>
    </location>
</feature>
<gene>
    <name evidence="2" type="ORF">FFV09_22935</name>
</gene>
<dbReference type="GO" id="GO:0006352">
    <property type="term" value="P:DNA-templated transcription initiation"/>
    <property type="evidence" value="ECO:0007669"/>
    <property type="project" value="InterPro"/>
</dbReference>
<dbReference type="CDD" id="cd06171">
    <property type="entry name" value="Sigma70_r4"/>
    <property type="match status" value="1"/>
</dbReference>
<dbReference type="Gene3D" id="1.10.10.10">
    <property type="entry name" value="Winged helix-like DNA-binding domain superfamily/Winged helix DNA-binding domain"/>
    <property type="match status" value="1"/>
</dbReference>
<dbReference type="SUPFAM" id="SSF88659">
    <property type="entry name" value="Sigma3 and sigma4 domains of RNA polymerase sigma factors"/>
    <property type="match status" value="1"/>
</dbReference>
<dbReference type="Proteomes" id="UP000316968">
    <property type="component" value="Chromosome"/>
</dbReference>
<evidence type="ECO:0000313" key="2">
    <source>
        <dbReference type="EMBL" id="QDH23466.1"/>
    </source>
</evidence>
<dbReference type="EMBL" id="CP041217">
    <property type="protein sequence ID" value="QDH23466.1"/>
    <property type="molecule type" value="Genomic_DNA"/>
</dbReference>
<dbReference type="GO" id="GO:0003677">
    <property type="term" value="F:DNA binding"/>
    <property type="evidence" value="ECO:0007669"/>
    <property type="project" value="InterPro"/>
</dbReference>
<evidence type="ECO:0000259" key="1">
    <source>
        <dbReference type="Pfam" id="PF08281"/>
    </source>
</evidence>
<accession>A0A4Y6V4G2</accession>
<sequence>MLTQETYEEVSFNVNDLGGATALTYRKTRLAAQRSYNNTKESADSLKDKLIQTKDAKSALKLQTQIDALESEKKVLGEIISDCEFVEEWIVTGRRPGGKRGIERRAAYEREKLMDPTHMQSFVHPEGCGSPSTIGDTERERIEAAMKTLSKRERECYTLAHGECYSLSEIGKLLFISKASVQVHVRNAQRKISKYVQSQEGLV</sequence>
<organism evidence="2 3">
    <name type="scientific">Saccharibacillus brassicae</name>
    <dbReference type="NCBI Taxonomy" id="2583377"/>
    <lineage>
        <taxon>Bacteria</taxon>
        <taxon>Bacillati</taxon>
        <taxon>Bacillota</taxon>
        <taxon>Bacilli</taxon>
        <taxon>Bacillales</taxon>
        <taxon>Paenibacillaceae</taxon>
        <taxon>Saccharibacillus</taxon>
    </lineage>
</organism>
<protein>
    <recommendedName>
        <fullName evidence="1">RNA polymerase sigma factor 70 region 4 type 2 domain-containing protein</fullName>
    </recommendedName>
</protein>